<dbReference type="InterPro" id="IPR037252">
    <property type="entry name" value="Mib_Herc2_sf"/>
</dbReference>
<sequence length="134" mass="14732">MADCVGLRVLRGSAWKIRETMATDRGQAGTVTFYRRRKNAFVTVTWDDGGFVHVVYPGSNDLQVLDGRCLANKSQASGGSVANTNAPITTCVTPVTIATEDRKRSYVINTSDILVQEVMRHTDMLQIISHDNVT</sequence>
<dbReference type="Proteomes" id="UP001208570">
    <property type="component" value="Unassembled WGS sequence"/>
</dbReference>
<protein>
    <recommendedName>
        <fullName evidence="1">MIB/HERC2 domain-containing protein</fullName>
    </recommendedName>
</protein>
<feature type="domain" description="MIB/HERC2" evidence="1">
    <location>
        <begin position="1"/>
        <end position="68"/>
    </location>
</feature>
<proteinExistence type="predicted"/>
<evidence type="ECO:0000313" key="2">
    <source>
        <dbReference type="EMBL" id="KAK2158598.1"/>
    </source>
</evidence>
<organism evidence="2 3">
    <name type="scientific">Paralvinella palmiformis</name>
    <dbReference type="NCBI Taxonomy" id="53620"/>
    <lineage>
        <taxon>Eukaryota</taxon>
        <taxon>Metazoa</taxon>
        <taxon>Spiralia</taxon>
        <taxon>Lophotrochozoa</taxon>
        <taxon>Annelida</taxon>
        <taxon>Polychaeta</taxon>
        <taxon>Sedentaria</taxon>
        <taxon>Canalipalpata</taxon>
        <taxon>Terebellida</taxon>
        <taxon>Terebelliformia</taxon>
        <taxon>Alvinellidae</taxon>
        <taxon>Paralvinella</taxon>
    </lineage>
</organism>
<dbReference type="InterPro" id="IPR010606">
    <property type="entry name" value="Mib_Herc2"/>
</dbReference>
<dbReference type="PROSITE" id="PS51416">
    <property type="entry name" value="MIB_HERC2"/>
    <property type="match status" value="1"/>
</dbReference>
<keyword evidence="3" id="KW-1185">Reference proteome</keyword>
<dbReference type="GO" id="GO:0046872">
    <property type="term" value="F:metal ion binding"/>
    <property type="evidence" value="ECO:0007669"/>
    <property type="project" value="InterPro"/>
</dbReference>
<evidence type="ECO:0000259" key="1">
    <source>
        <dbReference type="PROSITE" id="PS51416"/>
    </source>
</evidence>
<dbReference type="GO" id="GO:0016567">
    <property type="term" value="P:protein ubiquitination"/>
    <property type="evidence" value="ECO:0007669"/>
    <property type="project" value="InterPro"/>
</dbReference>
<dbReference type="AlphaFoldDB" id="A0AAD9JSM8"/>
<reference evidence="2" key="1">
    <citation type="journal article" date="2023" name="Mol. Biol. Evol.">
        <title>Third-Generation Sequencing Reveals the Adaptive Role of the Epigenome in Three Deep-Sea Polychaetes.</title>
        <authorList>
            <person name="Perez M."/>
            <person name="Aroh O."/>
            <person name="Sun Y."/>
            <person name="Lan Y."/>
            <person name="Juniper S.K."/>
            <person name="Young C.R."/>
            <person name="Angers B."/>
            <person name="Qian P.Y."/>
        </authorList>
    </citation>
    <scope>NUCLEOTIDE SEQUENCE</scope>
    <source>
        <strain evidence="2">P08H-3</strain>
    </source>
</reference>
<dbReference type="Gene3D" id="2.30.30.40">
    <property type="entry name" value="SH3 Domains"/>
    <property type="match status" value="1"/>
</dbReference>
<evidence type="ECO:0000313" key="3">
    <source>
        <dbReference type="Proteomes" id="UP001208570"/>
    </source>
</evidence>
<dbReference type="GO" id="GO:0004842">
    <property type="term" value="F:ubiquitin-protein transferase activity"/>
    <property type="evidence" value="ECO:0007669"/>
    <property type="project" value="InterPro"/>
</dbReference>
<gene>
    <name evidence="2" type="ORF">LSH36_167g10016</name>
</gene>
<accession>A0AAD9JSM8</accession>
<comment type="caution">
    <text evidence="2">The sequence shown here is derived from an EMBL/GenBank/DDBJ whole genome shotgun (WGS) entry which is preliminary data.</text>
</comment>
<dbReference type="SUPFAM" id="SSF159034">
    <property type="entry name" value="Mib/herc2 domain-like"/>
    <property type="match status" value="1"/>
</dbReference>
<name>A0AAD9JSM8_9ANNE</name>
<dbReference type="EMBL" id="JAODUP010000167">
    <property type="protein sequence ID" value="KAK2158598.1"/>
    <property type="molecule type" value="Genomic_DNA"/>
</dbReference>